<dbReference type="GO" id="GO:0043856">
    <property type="term" value="F:anti-sigma factor antagonist activity"/>
    <property type="evidence" value="ECO:0007669"/>
    <property type="project" value="InterPro"/>
</dbReference>
<keyword evidence="5" id="KW-1185">Reference proteome</keyword>
<evidence type="ECO:0000256" key="1">
    <source>
        <dbReference type="ARBA" id="ARBA00009013"/>
    </source>
</evidence>
<name>A0A517MT79_9BACT</name>
<sequence length="117" mass="13063">MTNTKRIDVSESASVTVVRFKDSKIIDPESIQELGAELFDLIEQDDRKKLVLNFSDIEFLSSAALGKLITFDKKAKRAGSRLILTNISPEIFQVFAITNLDKLFEIKDTEADGLAVL</sequence>
<evidence type="ECO:0000259" key="3">
    <source>
        <dbReference type="PROSITE" id="PS50801"/>
    </source>
</evidence>
<dbReference type="RefSeq" id="WP_145058945.1">
    <property type="nucleotide sequence ID" value="NZ_CP036263.1"/>
</dbReference>
<dbReference type="KEGG" id="amob:HG15A2_13330"/>
<dbReference type="OrthoDB" id="287590at2"/>
<organism evidence="4 5">
    <name type="scientific">Adhaeretor mobilis</name>
    <dbReference type="NCBI Taxonomy" id="1930276"/>
    <lineage>
        <taxon>Bacteria</taxon>
        <taxon>Pseudomonadati</taxon>
        <taxon>Planctomycetota</taxon>
        <taxon>Planctomycetia</taxon>
        <taxon>Pirellulales</taxon>
        <taxon>Lacipirellulaceae</taxon>
        <taxon>Adhaeretor</taxon>
    </lineage>
</organism>
<dbReference type="PANTHER" id="PTHR33495:SF2">
    <property type="entry name" value="ANTI-SIGMA FACTOR ANTAGONIST TM_1081-RELATED"/>
    <property type="match status" value="1"/>
</dbReference>
<reference evidence="4 5" key="1">
    <citation type="submission" date="2019-02" db="EMBL/GenBank/DDBJ databases">
        <title>Deep-cultivation of Planctomycetes and their phenomic and genomic characterization uncovers novel biology.</title>
        <authorList>
            <person name="Wiegand S."/>
            <person name="Jogler M."/>
            <person name="Boedeker C."/>
            <person name="Pinto D."/>
            <person name="Vollmers J."/>
            <person name="Rivas-Marin E."/>
            <person name="Kohn T."/>
            <person name="Peeters S.H."/>
            <person name="Heuer A."/>
            <person name="Rast P."/>
            <person name="Oberbeckmann S."/>
            <person name="Bunk B."/>
            <person name="Jeske O."/>
            <person name="Meyerdierks A."/>
            <person name="Storesund J.E."/>
            <person name="Kallscheuer N."/>
            <person name="Luecker S."/>
            <person name="Lage O.M."/>
            <person name="Pohl T."/>
            <person name="Merkel B.J."/>
            <person name="Hornburger P."/>
            <person name="Mueller R.-W."/>
            <person name="Bruemmer F."/>
            <person name="Labrenz M."/>
            <person name="Spormann A.M."/>
            <person name="Op den Camp H."/>
            <person name="Overmann J."/>
            <person name="Amann R."/>
            <person name="Jetten M.S.M."/>
            <person name="Mascher T."/>
            <person name="Medema M.H."/>
            <person name="Devos D.P."/>
            <person name="Kaster A.-K."/>
            <person name="Ovreas L."/>
            <person name="Rohde M."/>
            <person name="Galperin M.Y."/>
            <person name="Jogler C."/>
        </authorList>
    </citation>
    <scope>NUCLEOTIDE SEQUENCE [LARGE SCALE GENOMIC DNA]</scope>
    <source>
        <strain evidence="4 5">HG15A2</strain>
    </source>
</reference>
<proteinExistence type="inferred from homology"/>
<evidence type="ECO:0000256" key="2">
    <source>
        <dbReference type="RuleBase" id="RU003749"/>
    </source>
</evidence>
<dbReference type="NCBIfam" id="TIGR00377">
    <property type="entry name" value="ant_ant_sig"/>
    <property type="match status" value="1"/>
</dbReference>
<dbReference type="Pfam" id="PF01740">
    <property type="entry name" value="STAS"/>
    <property type="match status" value="1"/>
</dbReference>
<dbReference type="CDD" id="cd07043">
    <property type="entry name" value="STAS_anti-anti-sigma_factors"/>
    <property type="match status" value="1"/>
</dbReference>
<dbReference type="AlphaFoldDB" id="A0A517MT79"/>
<comment type="similarity">
    <text evidence="1 2">Belongs to the anti-sigma-factor antagonist family.</text>
</comment>
<gene>
    <name evidence="4" type="ORF">HG15A2_13330</name>
</gene>
<evidence type="ECO:0000313" key="5">
    <source>
        <dbReference type="Proteomes" id="UP000319852"/>
    </source>
</evidence>
<dbReference type="Gene3D" id="3.30.750.24">
    <property type="entry name" value="STAS domain"/>
    <property type="match status" value="1"/>
</dbReference>
<dbReference type="Proteomes" id="UP000319852">
    <property type="component" value="Chromosome"/>
</dbReference>
<dbReference type="InterPro" id="IPR003658">
    <property type="entry name" value="Anti-sigma_ant"/>
</dbReference>
<protein>
    <recommendedName>
        <fullName evidence="2">Anti-sigma factor antagonist</fullName>
    </recommendedName>
</protein>
<evidence type="ECO:0000313" key="4">
    <source>
        <dbReference type="EMBL" id="QDS98062.1"/>
    </source>
</evidence>
<dbReference type="SUPFAM" id="SSF52091">
    <property type="entry name" value="SpoIIaa-like"/>
    <property type="match status" value="1"/>
</dbReference>
<dbReference type="EMBL" id="CP036263">
    <property type="protein sequence ID" value="QDS98062.1"/>
    <property type="molecule type" value="Genomic_DNA"/>
</dbReference>
<dbReference type="PROSITE" id="PS50801">
    <property type="entry name" value="STAS"/>
    <property type="match status" value="1"/>
</dbReference>
<accession>A0A517MT79</accession>
<feature type="domain" description="STAS" evidence="3">
    <location>
        <begin position="26"/>
        <end position="117"/>
    </location>
</feature>
<dbReference type="InterPro" id="IPR002645">
    <property type="entry name" value="STAS_dom"/>
</dbReference>
<dbReference type="PANTHER" id="PTHR33495">
    <property type="entry name" value="ANTI-SIGMA FACTOR ANTAGONIST TM_1081-RELATED-RELATED"/>
    <property type="match status" value="1"/>
</dbReference>
<dbReference type="InterPro" id="IPR036513">
    <property type="entry name" value="STAS_dom_sf"/>
</dbReference>